<keyword evidence="2" id="KW-1185">Reference proteome</keyword>
<dbReference type="EMBL" id="JADFTS010000008">
    <property type="protein sequence ID" value="KAF9593580.1"/>
    <property type="molecule type" value="Genomic_DNA"/>
</dbReference>
<organism evidence="1 2">
    <name type="scientific">Coptis chinensis</name>
    <dbReference type="NCBI Taxonomy" id="261450"/>
    <lineage>
        <taxon>Eukaryota</taxon>
        <taxon>Viridiplantae</taxon>
        <taxon>Streptophyta</taxon>
        <taxon>Embryophyta</taxon>
        <taxon>Tracheophyta</taxon>
        <taxon>Spermatophyta</taxon>
        <taxon>Magnoliopsida</taxon>
        <taxon>Ranunculales</taxon>
        <taxon>Ranunculaceae</taxon>
        <taxon>Coptidoideae</taxon>
        <taxon>Coptis</taxon>
    </lineage>
</organism>
<accession>A0A835H785</accession>
<dbReference type="OrthoDB" id="1937661at2759"/>
<evidence type="ECO:0000313" key="2">
    <source>
        <dbReference type="Proteomes" id="UP000631114"/>
    </source>
</evidence>
<sequence>MGCITSKLMTRSGSFQEELSRSLQRRHNDFPGLEELLISNSKNDDDDQFLVVCNENNAKQPSEMPSESVMDFKTSENNSKPFDEELLNSETINTWDLMSDLDEEEKEEDAKREHDHHELLRAVNGSTDITKRSKSFIWSSADHESSIGETSASISIRSKSFHTLHKYNALIMEKKVWPTPKAAWYWEDRLDNFLTSITNEQTPYHSINLSKKGSVDAEDKGEMVQELQVKSHIQRDAEEMRTLALRADNHENKEMGIKDICIQPSPTNGLSVGADHVTFIKRSIADDDEKGASRKAWAKGLTSLTIPSANDEFPVVASMKGWIDDTEVNKGQLLLQHCPAEDYTYYVTPKFGSSGLPLLTNRKKCIEEESLFDPKLVSSFEVAMEQLQVEEKFLLKQITEKF</sequence>
<dbReference type="AlphaFoldDB" id="A0A835H785"/>
<name>A0A835H785_9MAGN</name>
<reference evidence="1 2" key="1">
    <citation type="submission" date="2020-10" db="EMBL/GenBank/DDBJ databases">
        <title>The Coptis chinensis genome and diversification of protoberbering-type alkaloids.</title>
        <authorList>
            <person name="Wang B."/>
            <person name="Shu S."/>
            <person name="Song C."/>
            <person name="Liu Y."/>
        </authorList>
    </citation>
    <scope>NUCLEOTIDE SEQUENCE [LARGE SCALE GENOMIC DNA]</scope>
    <source>
        <strain evidence="1">HL-2020</strain>
        <tissue evidence="1">Leaf</tissue>
    </source>
</reference>
<evidence type="ECO:0000313" key="1">
    <source>
        <dbReference type="EMBL" id="KAF9593580.1"/>
    </source>
</evidence>
<gene>
    <name evidence="1" type="ORF">IFM89_024214</name>
</gene>
<dbReference type="Proteomes" id="UP000631114">
    <property type="component" value="Unassembled WGS sequence"/>
</dbReference>
<proteinExistence type="predicted"/>
<comment type="caution">
    <text evidence="1">The sequence shown here is derived from an EMBL/GenBank/DDBJ whole genome shotgun (WGS) entry which is preliminary data.</text>
</comment>
<protein>
    <submittedName>
        <fullName evidence="1">Uncharacterized protein</fullName>
    </submittedName>
</protein>